<gene>
    <name evidence="3" type="ORF">H9Q72_012597</name>
</gene>
<reference evidence="3" key="1">
    <citation type="journal article" date="2020" name="bioRxiv">
        <title>Historical genomics reveals the evolutionary mechanisms behind multiple outbreaks of the host-specific coffee wilt pathogen Fusarium xylarioides.</title>
        <authorList>
            <person name="Peck D."/>
            <person name="Nowell R.W."/>
            <person name="Flood J."/>
            <person name="Ryan M.J."/>
            <person name="Barraclough T.G."/>
        </authorList>
    </citation>
    <scope>NUCLEOTIDE SEQUENCE</scope>
    <source>
        <strain evidence="3">IMI 127659i</strain>
    </source>
</reference>
<feature type="compositionally biased region" description="Basic residues" evidence="1">
    <location>
        <begin position="419"/>
        <end position="428"/>
    </location>
</feature>
<evidence type="ECO:0000256" key="1">
    <source>
        <dbReference type="SAM" id="MobiDB-lite"/>
    </source>
</evidence>
<dbReference type="OrthoDB" id="3523207at2759"/>
<sequence length="440" mass="48944">MWAIILLLGETIQFALAQNGAFSCAKFWPGVKPGDRFTVVGKCQMLDGYPKTIGNTKVSVIYTEDWSTSAKLIDSLLHEAITESIAYYGNFATIPDLVIILGAVQSSASLDASFPIPNGPCQIRSFEFWGAEQALKMDPKAMQSVAHEIYHCVQQEFSGGQVPPNGPSRWVVESSADYFSNLVFPRVNAEWRDAAYYDPEAPIWRNLYNANIWFQSLEPTHDVSYIHQFVTSTVFASSENEERARLAGYATFADDFFEFAKFFTIGSIIDSGGGYFPRIKTPEEVGIIWSADEDATEGTAVLEISPFTIREFSTTFDPGQNIKLYASTKGNQRLAWRLADPNAWNEFPTDALDGGLEGVITIPCASDPVAIFILFTSTEDEDMDKVEIGFVQQYEDKECCKRRPRKGDDKKKCSTTTAKHPRPTRRPRPPPTAKGSCKGS</sequence>
<accession>A0A9P7HH75</accession>
<feature type="compositionally biased region" description="Basic and acidic residues" evidence="1">
    <location>
        <begin position="401"/>
        <end position="412"/>
    </location>
</feature>
<protein>
    <submittedName>
        <fullName evidence="3">Uncharacterized protein</fullName>
    </submittedName>
</protein>
<dbReference type="AlphaFoldDB" id="A0A9P7HH75"/>
<reference evidence="3" key="2">
    <citation type="submission" date="2020-10" db="EMBL/GenBank/DDBJ databases">
        <authorList>
            <person name="Peck L.D."/>
            <person name="Nowell R.W."/>
            <person name="Flood J."/>
            <person name="Ryan M.J."/>
            <person name="Barraclough T.G."/>
        </authorList>
    </citation>
    <scope>NUCLEOTIDE SEQUENCE</scope>
    <source>
        <strain evidence="3">IMI 127659i</strain>
    </source>
</reference>
<keyword evidence="4" id="KW-1185">Reference proteome</keyword>
<feature type="chain" id="PRO_5040261315" evidence="2">
    <location>
        <begin position="18"/>
        <end position="440"/>
    </location>
</feature>
<keyword evidence="2" id="KW-0732">Signal</keyword>
<feature type="region of interest" description="Disordered" evidence="1">
    <location>
        <begin position="401"/>
        <end position="440"/>
    </location>
</feature>
<dbReference type="EMBL" id="JADFTT010000686">
    <property type="protein sequence ID" value="KAG5759269.1"/>
    <property type="molecule type" value="Genomic_DNA"/>
</dbReference>
<comment type="caution">
    <text evidence="3">The sequence shown here is derived from an EMBL/GenBank/DDBJ whole genome shotgun (WGS) entry which is preliminary data.</text>
</comment>
<proteinExistence type="predicted"/>
<dbReference type="Proteomes" id="UP000750502">
    <property type="component" value="Unassembled WGS sequence"/>
</dbReference>
<evidence type="ECO:0000256" key="2">
    <source>
        <dbReference type="SAM" id="SignalP"/>
    </source>
</evidence>
<evidence type="ECO:0000313" key="4">
    <source>
        <dbReference type="Proteomes" id="UP000750502"/>
    </source>
</evidence>
<organism evidence="3 4">
    <name type="scientific">Fusarium xylarioides</name>
    <dbReference type="NCBI Taxonomy" id="221167"/>
    <lineage>
        <taxon>Eukaryota</taxon>
        <taxon>Fungi</taxon>
        <taxon>Dikarya</taxon>
        <taxon>Ascomycota</taxon>
        <taxon>Pezizomycotina</taxon>
        <taxon>Sordariomycetes</taxon>
        <taxon>Hypocreomycetidae</taxon>
        <taxon>Hypocreales</taxon>
        <taxon>Nectriaceae</taxon>
        <taxon>Fusarium</taxon>
        <taxon>Fusarium fujikuroi species complex</taxon>
    </lineage>
</organism>
<feature type="signal peptide" evidence="2">
    <location>
        <begin position="1"/>
        <end position="17"/>
    </location>
</feature>
<evidence type="ECO:0000313" key="3">
    <source>
        <dbReference type="EMBL" id="KAG5759269.1"/>
    </source>
</evidence>
<name>A0A9P7HH75_9HYPO</name>